<keyword evidence="3" id="KW-1185">Reference proteome</keyword>
<evidence type="ECO:0000313" key="3">
    <source>
        <dbReference type="Proteomes" id="UP000039865"/>
    </source>
</evidence>
<accession>A0A077ZSS2</accession>
<feature type="coiled-coil region" evidence="1">
    <location>
        <begin position="190"/>
        <end position="217"/>
    </location>
</feature>
<name>A0A077ZSS2_STYLE</name>
<dbReference type="EMBL" id="CCKQ01001822">
    <property type="protein sequence ID" value="CDW72927.1"/>
    <property type="molecule type" value="Genomic_DNA"/>
</dbReference>
<keyword evidence="1" id="KW-0175">Coiled coil</keyword>
<dbReference type="InParanoid" id="A0A077ZSS2"/>
<protein>
    <submittedName>
        <fullName evidence="2">Uncharacterized protein</fullName>
    </submittedName>
</protein>
<dbReference type="AlphaFoldDB" id="A0A077ZSS2"/>
<proteinExistence type="predicted"/>
<organism evidence="2 3">
    <name type="scientific">Stylonychia lemnae</name>
    <name type="common">Ciliate</name>
    <dbReference type="NCBI Taxonomy" id="5949"/>
    <lineage>
        <taxon>Eukaryota</taxon>
        <taxon>Sar</taxon>
        <taxon>Alveolata</taxon>
        <taxon>Ciliophora</taxon>
        <taxon>Intramacronucleata</taxon>
        <taxon>Spirotrichea</taxon>
        <taxon>Stichotrichia</taxon>
        <taxon>Sporadotrichida</taxon>
        <taxon>Oxytrichidae</taxon>
        <taxon>Stylonychinae</taxon>
        <taxon>Stylonychia</taxon>
    </lineage>
</organism>
<dbReference type="Proteomes" id="UP000039865">
    <property type="component" value="Unassembled WGS sequence"/>
</dbReference>
<reference evidence="2 3" key="1">
    <citation type="submission" date="2014-06" db="EMBL/GenBank/DDBJ databases">
        <authorList>
            <person name="Swart Estienne"/>
        </authorList>
    </citation>
    <scope>NUCLEOTIDE SEQUENCE [LARGE SCALE GENOMIC DNA]</scope>
    <source>
        <strain evidence="2 3">130c</strain>
    </source>
</reference>
<sequence>MLMDSNLITYGTNTKPNLTYVTTTSQQYKDFIRRVEFNYINQQNKLYACTYCWAFLTIFQKKRHLEHATFFVSPSHFKDEMTYLSLCKLNNKFLEMGKGANRLIRVPLFNEQALNVDQTTFGQPTEIPNQPQPRFVHQCLVKKGGAITSDIDNPHTSENSGIPTEKLKNASLQQMLRRIMIQNKDQQLINQKLSLEVQLLKQDNQDLRNKVFNLESVMVTVIQRLLQQNTHINNQGQLQQDLQWDDILEQLVGDRIEQQNQNDRQQNLAINDQEVLALQSEEQSLADQQRRFQENEVIENNQEKKIVSLSTIEMNLENTWIALNNDDSPISEL</sequence>
<evidence type="ECO:0000256" key="1">
    <source>
        <dbReference type="SAM" id="Coils"/>
    </source>
</evidence>
<gene>
    <name evidence="2" type="primary">Contig15487.g16501</name>
    <name evidence="2" type="ORF">STYLEM_1894</name>
</gene>
<evidence type="ECO:0000313" key="2">
    <source>
        <dbReference type="EMBL" id="CDW72927.1"/>
    </source>
</evidence>